<accession>A0A1H3K3C7</accession>
<evidence type="ECO:0000256" key="1">
    <source>
        <dbReference type="ARBA" id="ARBA00022553"/>
    </source>
</evidence>
<gene>
    <name evidence="5" type="ORF">SAMN05421736_10239</name>
</gene>
<keyword evidence="3" id="KW-0418">Kinase</keyword>
<keyword evidence="6" id="KW-1185">Reference proteome</keyword>
<sequence length="178" mass="20955">MTKDWDVVDVLRHNRHDWLNKLQLIKGNLDIGRIQKAESIIDEIIQQAKNESDLSNLTTNKLAERLLLFNWESHPYVLAFEALVGEKNWEEKEELILSFLDEVFFLFDEYAKSGEDNQLMLILKDMNGIEMDIDFQGTIMIVEKWKADIEKLLSDYHLYIDNVEWDEGGCFFSSSFDK</sequence>
<evidence type="ECO:0000259" key="4">
    <source>
        <dbReference type="SMART" id="SM01317"/>
    </source>
</evidence>
<evidence type="ECO:0000313" key="5">
    <source>
        <dbReference type="EMBL" id="SDY46707.1"/>
    </source>
</evidence>
<reference evidence="6" key="1">
    <citation type="submission" date="2016-10" db="EMBL/GenBank/DDBJ databases">
        <authorList>
            <person name="Varghese N."/>
            <person name="Submissions S."/>
        </authorList>
    </citation>
    <scope>NUCLEOTIDE SEQUENCE [LARGE SCALE GENOMIC DNA]</scope>
    <source>
        <strain evidence="6">SP</strain>
    </source>
</reference>
<dbReference type="OrthoDB" id="2375606at2"/>
<organism evidence="5 6">
    <name type="scientific">Evansella caseinilytica</name>
    <dbReference type="NCBI Taxonomy" id="1503961"/>
    <lineage>
        <taxon>Bacteria</taxon>
        <taxon>Bacillati</taxon>
        <taxon>Bacillota</taxon>
        <taxon>Bacilli</taxon>
        <taxon>Bacillales</taxon>
        <taxon>Bacillaceae</taxon>
        <taxon>Evansella</taxon>
    </lineage>
</organism>
<name>A0A1H3K3C7_9BACI</name>
<dbReference type="SUPFAM" id="SSF55890">
    <property type="entry name" value="Sporulation response regulatory protein Spo0B"/>
    <property type="match status" value="1"/>
</dbReference>
<evidence type="ECO:0000256" key="3">
    <source>
        <dbReference type="ARBA" id="ARBA00022777"/>
    </source>
</evidence>
<keyword evidence="1" id="KW-0597">Phosphoprotein</keyword>
<protein>
    <submittedName>
        <fullName evidence="5">Stage 0 sporulation protein B (Sporulation initiation phosphotransferase)</fullName>
    </submittedName>
</protein>
<dbReference type="Gene3D" id="1.10.287.130">
    <property type="match status" value="1"/>
</dbReference>
<dbReference type="SMART" id="SM01317">
    <property type="entry name" value="SPOB_ab"/>
    <property type="match status" value="1"/>
</dbReference>
<dbReference type="InterPro" id="IPR016120">
    <property type="entry name" value="Sig_transdc_His_kin_SpoOB"/>
</dbReference>
<keyword evidence="2 5" id="KW-0808">Transferase</keyword>
<dbReference type="AlphaFoldDB" id="A0A1H3K3C7"/>
<feature type="domain" description="Sporulation initiation phosphotransferase B C-terminal" evidence="4">
    <location>
        <begin position="59"/>
        <end position="172"/>
    </location>
</feature>
<evidence type="ECO:0000313" key="6">
    <source>
        <dbReference type="Proteomes" id="UP000198935"/>
    </source>
</evidence>
<dbReference type="Pfam" id="PF14689">
    <property type="entry name" value="SPOB_a"/>
    <property type="match status" value="1"/>
</dbReference>
<proteinExistence type="predicted"/>
<dbReference type="InterPro" id="IPR039506">
    <property type="entry name" value="SPOB_a"/>
</dbReference>
<dbReference type="STRING" id="1503961.SAMN05421736_10239"/>
<dbReference type="EMBL" id="FNPI01000002">
    <property type="protein sequence ID" value="SDY46707.1"/>
    <property type="molecule type" value="Genomic_DNA"/>
</dbReference>
<dbReference type="InterPro" id="IPR016122">
    <property type="entry name" value="SpoOB_C"/>
</dbReference>
<dbReference type="Proteomes" id="UP000198935">
    <property type="component" value="Unassembled WGS sequence"/>
</dbReference>
<dbReference type="Gene3D" id="3.30.565.30">
    <property type="entry name" value="Sporulation initiation phosphotransferase B (SpoOB), C-terminal domain"/>
    <property type="match status" value="1"/>
</dbReference>
<dbReference type="Pfam" id="PF14682">
    <property type="entry name" value="SPOB_ab"/>
    <property type="match status" value="1"/>
</dbReference>
<evidence type="ECO:0000256" key="2">
    <source>
        <dbReference type="ARBA" id="ARBA00022679"/>
    </source>
</evidence>
<dbReference type="InterPro" id="IPR037100">
    <property type="entry name" value="Spo0B_C_sf"/>
</dbReference>
<dbReference type="GO" id="GO:0000155">
    <property type="term" value="F:phosphorelay sensor kinase activity"/>
    <property type="evidence" value="ECO:0007669"/>
    <property type="project" value="InterPro"/>
</dbReference>